<reference evidence="3" key="2">
    <citation type="submission" date="2019-09" db="UniProtKB">
        <authorList>
            <consortium name="WormBaseParasite"/>
        </authorList>
    </citation>
    <scope>IDENTIFICATION</scope>
</reference>
<keyword evidence="2" id="KW-1185">Reference proteome</keyword>
<dbReference type="AlphaFoldDB" id="A0A183F875"/>
<evidence type="ECO:0000313" key="1">
    <source>
        <dbReference type="EMBL" id="VDO24795.1"/>
    </source>
</evidence>
<dbReference type="Proteomes" id="UP000050761">
    <property type="component" value="Unassembled WGS sequence"/>
</dbReference>
<gene>
    <name evidence="1" type="ORF">HPBE_LOCUS2368</name>
</gene>
<sequence length="105" mass="12029">MLNAESLLKKHYEIKHLLRKAEDWVVESERNSKAPMELKMLQGVPLLTSGALQLLRYLFDQSSMVTTAMLVQRSNEMKLELRRVCPALVPTKHQCTTSPGHMSHK</sequence>
<accession>A0A3P7XGF3</accession>
<reference evidence="1 2" key="1">
    <citation type="submission" date="2018-11" db="EMBL/GenBank/DDBJ databases">
        <authorList>
            <consortium name="Pathogen Informatics"/>
        </authorList>
    </citation>
    <scope>NUCLEOTIDE SEQUENCE [LARGE SCALE GENOMIC DNA]</scope>
</reference>
<dbReference type="EMBL" id="UZAH01003488">
    <property type="protein sequence ID" value="VDO24795.1"/>
    <property type="molecule type" value="Genomic_DNA"/>
</dbReference>
<proteinExistence type="predicted"/>
<organism evidence="2 3">
    <name type="scientific">Heligmosomoides polygyrus</name>
    <name type="common">Parasitic roundworm</name>
    <dbReference type="NCBI Taxonomy" id="6339"/>
    <lineage>
        <taxon>Eukaryota</taxon>
        <taxon>Metazoa</taxon>
        <taxon>Ecdysozoa</taxon>
        <taxon>Nematoda</taxon>
        <taxon>Chromadorea</taxon>
        <taxon>Rhabditida</taxon>
        <taxon>Rhabditina</taxon>
        <taxon>Rhabditomorpha</taxon>
        <taxon>Strongyloidea</taxon>
        <taxon>Heligmosomidae</taxon>
        <taxon>Heligmosomoides</taxon>
    </lineage>
</organism>
<name>A0A183F875_HELPZ</name>
<accession>A0A183F875</accession>
<evidence type="ECO:0000313" key="2">
    <source>
        <dbReference type="Proteomes" id="UP000050761"/>
    </source>
</evidence>
<evidence type="ECO:0000313" key="3">
    <source>
        <dbReference type="WBParaSite" id="HPBE_0000236701-mRNA-1"/>
    </source>
</evidence>
<protein>
    <submittedName>
        <fullName evidence="3">NR LBD domain-containing protein</fullName>
    </submittedName>
</protein>
<dbReference type="WBParaSite" id="HPBE_0000236701-mRNA-1">
    <property type="protein sequence ID" value="HPBE_0000236701-mRNA-1"/>
    <property type="gene ID" value="HPBE_0000236701"/>
</dbReference>